<dbReference type="InterPro" id="IPR018076">
    <property type="entry name" value="T2SS_GspF_dom"/>
</dbReference>
<feature type="transmembrane region" description="Helical" evidence="6">
    <location>
        <begin position="277"/>
        <end position="305"/>
    </location>
</feature>
<proteinExistence type="predicted"/>
<accession>A0ABW2ZQR4</accession>
<evidence type="ECO:0000256" key="6">
    <source>
        <dbReference type="SAM" id="Phobius"/>
    </source>
</evidence>
<comment type="caution">
    <text evidence="8">The sequence shown here is derived from an EMBL/GenBank/DDBJ whole genome shotgun (WGS) entry which is preliminary data.</text>
</comment>
<keyword evidence="5 6" id="KW-0472">Membrane</keyword>
<evidence type="ECO:0000256" key="5">
    <source>
        <dbReference type="ARBA" id="ARBA00023136"/>
    </source>
</evidence>
<dbReference type="Proteomes" id="UP001597042">
    <property type="component" value="Unassembled WGS sequence"/>
</dbReference>
<feature type="transmembrane region" description="Helical" evidence="6">
    <location>
        <begin position="135"/>
        <end position="152"/>
    </location>
</feature>
<dbReference type="PANTHER" id="PTHR35007:SF4">
    <property type="entry name" value="CONSERVED TRANSMEMBRANE PROTEIN-RELATED"/>
    <property type="match status" value="1"/>
</dbReference>
<dbReference type="EMBL" id="JBHTIM010000001">
    <property type="protein sequence ID" value="MFD0780818.1"/>
    <property type="molecule type" value="Genomic_DNA"/>
</dbReference>
<organism evidence="8 9">
    <name type="scientific">Microbacterium koreense</name>
    <dbReference type="NCBI Taxonomy" id="323761"/>
    <lineage>
        <taxon>Bacteria</taxon>
        <taxon>Bacillati</taxon>
        <taxon>Actinomycetota</taxon>
        <taxon>Actinomycetes</taxon>
        <taxon>Micrococcales</taxon>
        <taxon>Microbacteriaceae</taxon>
        <taxon>Microbacterium</taxon>
    </lineage>
</organism>
<keyword evidence="4 6" id="KW-1133">Transmembrane helix</keyword>
<evidence type="ECO:0000256" key="3">
    <source>
        <dbReference type="ARBA" id="ARBA00022692"/>
    </source>
</evidence>
<evidence type="ECO:0000256" key="2">
    <source>
        <dbReference type="ARBA" id="ARBA00022475"/>
    </source>
</evidence>
<dbReference type="Pfam" id="PF00482">
    <property type="entry name" value="T2SSF"/>
    <property type="match status" value="1"/>
</dbReference>
<reference evidence="9" key="1">
    <citation type="journal article" date="2019" name="Int. J. Syst. Evol. Microbiol.">
        <title>The Global Catalogue of Microorganisms (GCM) 10K type strain sequencing project: providing services to taxonomists for standard genome sequencing and annotation.</title>
        <authorList>
            <consortium name="The Broad Institute Genomics Platform"/>
            <consortium name="The Broad Institute Genome Sequencing Center for Infectious Disease"/>
            <person name="Wu L."/>
            <person name="Ma J."/>
        </authorList>
    </citation>
    <scope>NUCLEOTIDE SEQUENCE [LARGE SCALE GENOMIC DNA]</scope>
    <source>
        <strain evidence="9">CCUG 50754</strain>
    </source>
</reference>
<evidence type="ECO:0000256" key="1">
    <source>
        <dbReference type="ARBA" id="ARBA00004651"/>
    </source>
</evidence>
<evidence type="ECO:0000313" key="9">
    <source>
        <dbReference type="Proteomes" id="UP001597042"/>
    </source>
</evidence>
<evidence type="ECO:0000256" key="4">
    <source>
        <dbReference type="ARBA" id="ARBA00022989"/>
    </source>
</evidence>
<comment type="subcellular location">
    <subcellularLocation>
        <location evidence="1">Cell membrane</location>
        <topology evidence="1">Multi-pass membrane protein</topology>
    </subcellularLocation>
</comment>
<dbReference type="RefSeq" id="WP_378783278.1">
    <property type="nucleotide sequence ID" value="NZ_JBHTIM010000001.1"/>
</dbReference>
<evidence type="ECO:0000259" key="7">
    <source>
        <dbReference type="Pfam" id="PF00482"/>
    </source>
</evidence>
<protein>
    <submittedName>
        <fullName evidence="8">Type II secretion system F family protein</fullName>
    </submittedName>
</protein>
<keyword evidence="3 6" id="KW-0812">Transmembrane</keyword>
<keyword evidence="9" id="KW-1185">Reference proteome</keyword>
<evidence type="ECO:0000313" key="8">
    <source>
        <dbReference type="EMBL" id="MFD0780818.1"/>
    </source>
</evidence>
<gene>
    <name evidence="8" type="ORF">ACFQZV_05830</name>
</gene>
<feature type="transmembrane region" description="Helical" evidence="6">
    <location>
        <begin position="158"/>
        <end position="178"/>
    </location>
</feature>
<name>A0ABW2ZQR4_9MICO</name>
<feature type="domain" description="Type II secretion system protein GspF" evidence="7">
    <location>
        <begin position="16"/>
        <end position="145"/>
    </location>
</feature>
<keyword evidence="2" id="KW-1003">Cell membrane</keyword>
<dbReference type="PANTHER" id="PTHR35007">
    <property type="entry name" value="INTEGRAL MEMBRANE PROTEIN-RELATED"/>
    <property type="match status" value="1"/>
</dbReference>
<sequence length="309" mass="31275">MAAVRATDAAAADTAQELAVLLQAGITPERAWQHLAATGSAPAQRVCDAVAGGLPLVEAIAQAAPAPAVGRGDRAAAGRQQTTWRDIAAAWRIATTVGAPLARSLRGIAAAQRDALSASDDVRIALAEPAATARLMAWLPLVAVALGAALGFDTIGVVARQPLGVACLVGGGALMVLAHRWTRRLVRRAHGDAVLPGLEGELLAIALSGGASIDRAQTVLRASPGAPEPDAGTVAVLTLSRTAGVPAVELLRAASAHARHRARVEAKLSAARLSTRLLLPLGVCTLPAFLLLGVGPMLLSVVSAIPLSP</sequence>